<feature type="compositionally biased region" description="Basic and acidic residues" evidence="1">
    <location>
        <begin position="66"/>
        <end position="81"/>
    </location>
</feature>
<accession>A0A6J4P5D8</accession>
<feature type="compositionally biased region" description="Pro residues" evidence="1">
    <location>
        <begin position="1"/>
        <end position="11"/>
    </location>
</feature>
<gene>
    <name evidence="2" type="ORF">AVDCRST_MAG66-1788</name>
</gene>
<dbReference type="AlphaFoldDB" id="A0A6J4P5D8"/>
<sequence length="268" mass="28302">ARARPDAPPGGPVARRAGDGLPVRAGGRGGRVLLQRPHRPHQRAVGGLHARQLDGRLLRAGAVRRRAAEHADRGARDDRGHPAGGRRRLRDGALPVPRPRLDQPPDLPAAGDARGGDGLVAAGAVRQRRRTAGLRHDPHRARAVLHQLRRGGRQGAAGHAGPPAGGGGGRPVRRAAADLPAGDAAAVGPRHRCRCPARLRAVLRRLHRHQLHRGVAGDVPHVRLGRGAARSPAAGERDRRGHVPRRARHRAAGRRGRPGTSEGDGRGL</sequence>
<name>A0A6J4P5D8_9PSEU</name>
<dbReference type="EMBL" id="CADCUS010000262">
    <property type="protein sequence ID" value="CAA9406614.1"/>
    <property type="molecule type" value="Genomic_DNA"/>
</dbReference>
<feature type="non-terminal residue" evidence="2">
    <location>
        <position position="1"/>
    </location>
</feature>
<evidence type="ECO:0000313" key="2">
    <source>
        <dbReference type="EMBL" id="CAA9406614.1"/>
    </source>
</evidence>
<feature type="compositionally biased region" description="Basic residues" evidence="1">
    <location>
        <begin position="242"/>
        <end position="257"/>
    </location>
</feature>
<feature type="compositionally biased region" description="Low complexity" evidence="1">
    <location>
        <begin position="12"/>
        <end position="25"/>
    </location>
</feature>
<reference evidence="2" key="1">
    <citation type="submission" date="2020-02" db="EMBL/GenBank/DDBJ databases">
        <authorList>
            <person name="Meier V. D."/>
        </authorList>
    </citation>
    <scope>NUCLEOTIDE SEQUENCE</scope>
    <source>
        <strain evidence="2">AVDCRST_MAG66</strain>
    </source>
</reference>
<proteinExistence type="predicted"/>
<feature type="region of interest" description="Disordered" evidence="1">
    <location>
        <begin position="217"/>
        <end position="268"/>
    </location>
</feature>
<feature type="non-terminal residue" evidence="2">
    <location>
        <position position="268"/>
    </location>
</feature>
<feature type="region of interest" description="Disordered" evidence="1">
    <location>
        <begin position="1"/>
        <end position="117"/>
    </location>
</feature>
<evidence type="ECO:0000256" key="1">
    <source>
        <dbReference type="SAM" id="MobiDB-lite"/>
    </source>
</evidence>
<protein>
    <submittedName>
        <fullName evidence="2">Putrescine transport system permease protein PotI</fullName>
    </submittedName>
</protein>
<organism evidence="2">
    <name type="scientific">uncultured Pseudonocardia sp</name>
    <dbReference type="NCBI Taxonomy" id="211455"/>
    <lineage>
        <taxon>Bacteria</taxon>
        <taxon>Bacillati</taxon>
        <taxon>Actinomycetota</taxon>
        <taxon>Actinomycetes</taxon>
        <taxon>Pseudonocardiales</taxon>
        <taxon>Pseudonocardiaceae</taxon>
        <taxon>Pseudonocardia</taxon>
        <taxon>environmental samples</taxon>
    </lineage>
</organism>
<feature type="region of interest" description="Disordered" evidence="1">
    <location>
        <begin position="149"/>
        <end position="171"/>
    </location>
</feature>